<proteinExistence type="inferred from homology"/>
<dbReference type="InterPro" id="IPR007227">
    <property type="entry name" value="Cell_shape_determining_MreD"/>
</dbReference>
<evidence type="ECO:0000256" key="4">
    <source>
        <dbReference type="ARBA" id="ARBA00022692"/>
    </source>
</evidence>
<evidence type="ECO:0008006" key="11">
    <source>
        <dbReference type="Google" id="ProtNLM"/>
    </source>
</evidence>
<evidence type="ECO:0000256" key="6">
    <source>
        <dbReference type="ARBA" id="ARBA00022989"/>
    </source>
</evidence>
<sequence length="139" mass="16298">MKYLLYIILLYLFLPFNHYLDFIAVLSFFIAFKENERFALVFAFAAGILIDLYYPVALGLNGLLYIILIQAVLYIKKFIAQNNVVVVTLFTAFYLIKITMTYLAVSFPLSMKQIIITLLFCVPLFLLLNRIIYRTWKKI</sequence>
<evidence type="ECO:0000313" key="9">
    <source>
        <dbReference type="EMBL" id="HEC78320.1"/>
    </source>
</evidence>
<keyword evidence="7 8" id="KW-0472">Membrane</keyword>
<organism evidence="9 10">
    <name type="scientific">candidate division WOR-3 bacterium</name>
    <dbReference type="NCBI Taxonomy" id="2052148"/>
    <lineage>
        <taxon>Bacteria</taxon>
        <taxon>Bacteria division WOR-3</taxon>
    </lineage>
</organism>
<feature type="transmembrane region" description="Helical" evidence="8">
    <location>
        <begin position="113"/>
        <end position="133"/>
    </location>
</feature>
<evidence type="ECO:0000256" key="5">
    <source>
        <dbReference type="ARBA" id="ARBA00022960"/>
    </source>
</evidence>
<dbReference type="GO" id="GO:0008360">
    <property type="term" value="P:regulation of cell shape"/>
    <property type="evidence" value="ECO:0007669"/>
    <property type="project" value="UniProtKB-KW"/>
</dbReference>
<evidence type="ECO:0000256" key="8">
    <source>
        <dbReference type="SAM" id="Phobius"/>
    </source>
</evidence>
<dbReference type="AlphaFoldDB" id="A0A9C9ELU1"/>
<accession>A0A9C9ELU1</accession>
<comment type="caution">
    <text evidence="9">The sequence shown here is derived from an EMBL/GenBank/DDBJ whole genome shotgun (WGS) entry which is preliminary data.</text>
</comment>
<dbReference type="GO" id="GO:0005886">
    <property type="term" value="C:plasma membrane"/>
    <property type="evidence" value="ECO:0007669"/>
    <property type="project" value="UniProtKB-SubCell"/>
</dbReference>
<keyword evidence="5" id="KW-0133">Cell shape</keyword>
<evidence type="ECO:0000256" key="3">
    <source>
        <dbReference type="ARBA" id="ARBA00022475"/>
    </source>
</evidence>
<protein>
    <recommendedName>
        <fullName evidence="11">Rod shape-determining protein MreD</fullName>
    </recommendedName>
</protein>
<dbReference type="Pfam" id="PF04093">
    <property type="entry name" value="MreD"/>
    <property type="match status" value="1"/>
</dbReference>
<keyword evidence="4 8" id="KW-0812">Transmembrane</keyword>
<feature type="transmembrane region" description="Helical" evidence="8">
    <location>
        <begin position="6"/>
        <end position="31"/>
    </location>
</feature>
<name>A0A9C9ELU1_UNCW3</name>
<feature type="transmembrane region" description="Helical" evidence="8">
    <location>
        <begin position="86"/>
        <end position="107"/>
    </location>
</feature>
<gene>
    <name evidence="9" type="ORF">ENI34_04155</name>
</gene>
<dbReference type="Proteomes" id="UP000885826">
    <property type="component" value="Unassembled WGS sequence"/>
</dbReference>
<keyword evidence="6 8" id="KW-1133">Transmembrane helix</keyword>
<evidence type="ECO:0000313" key="10">
    <source>
        <dbReference type="Proteomes" id="UP000885826"/>
    </source>
</evidence>
<evidence type="ECO:0000256" key="2">
    <source>
        <dbReference type="ARBA" id="ARBA00007776"/>
    </source>
</evidence>
<keyword evidence="3" id="KW-1003">Cell membrane</keyword>
<dbReference type="EMBL" id="DRIG01000044">
    <property type="protein sequence ID" value="HEC78320.1"/>
    <property type="molecule type" value="Genomic_DNA"/>
</dbReference>
<reference evidence="9" key="1">
    <citation type="journal article" date="2020" name="mSystems">
        <title>Genome- and Community-Level Interaction Insights into Carbon Utilization and Element Cycling Functions of Hydrothermarchaeota in Hydrothermal Sediment.</title>
        <authorList>
            <person name="Zhou Z."/>
            <person name="Liu Y."/>
            <person name="Xu W."/>
            <person name="Pan J."/>
            <person name="Luo Z.H."/>
            <person name="Li M."/>
        </authorList>
    </citation>
    <scope>NUCLEOTIDE SEQUENCE</scope>
    <source>
        <strain evidence="9">HyVt-388</strain>
    </source>
</reference>
<evidence type="ECO:0000256" key="7">
    <source>
        <dbReference type="ARBA" id="ARBA00023136"/>
    </source>
</evidence>
<comment type="similarity">
    <text evidence="2">Belongs to the MreD family.</text>
</comment>
<evidence type="ECO:0000256" key="1">
    <source>
        <dbReference type="ARBA" id="ARBA00004651"/>
    </source>
</evidence>
<comment type="subcellular location">
    <subcellularLocation>
        <location evidence="1">Cell membrane</location>
        <topology evidence="1">Multi-pass membrane protein</topology>
    </subcellularLocation>
</comment>